<name>B0T1D1_CAUSK</name>
<feature type="transmembrane region" description="Helical" evidence="1">
    <location>
        <begin position="214"/>
        <end position="234"/>
    </location>
</feature>
<feature type="transmembrane region" description="Helical" evidence="1">
    <location>
        <begin position="184"/>
        <end position="202"/>
    </location>
</feature>
<keyword evidence="1" id="KW-0472">Membrane</keyword>
<dbReference type="OrthoDB" id="7593894at2"/>
<feature type="transmembrane region" description="Helical" evidence="1">
    <location>
        <begin position="7"/>
        <end position="29"/>
    </location>
</feature>
<evidence type="ECO:0008006" key="3">
    <source>
        <dbReference type="Google" id="ProtNLM"/>
    </source>
</evidence>
<feature type="transmembrane region" description="Helical" evidence="1">
    <location>
        <begin position="107"/>
        <end position="130"/>
    </location>
</feature>
<feature type="transmembrane region" description="Helical" evidence="1">
    <location>
        <begin position="68"/>
        <end position="86"/>
    </location>
</feature>
<protein>
    <recommendedName>
        <fullName evidence="3">Ceramidase</fullName>
    </recommendedName>
</protein>
<accession>B0T1D1</accession>
<organism evidence="2">
    <name type="scientific">Caulobacter sp. (strain K31)</name>
    <dbReference type="NCBI Taxonomy" id="366602"/>
    <lineage>
        <taxon>Bacteria</taxon>
        <taxon>Pseudomonadati</taxon>
        <taxon>Pseudomonadota</taxon>
        <taxon>Alphaproteobacteria</taxon>
        <taxon>Caulobacterales</taxon>
        <taxon>Caulobacteraceae</taxon>
        <taxon>Caulobacter</taxon>
    </lineage>
</organism>
<feature type="transmembrane region" description="Helical" evidence="1">
    <location>
        <begin position="136"/>
        <end position="151"/>
    </location>
</feature>
<dbReference type="AlphaFoldDB" id="B0T1D1"/>
<dbReference type="EMBL" id="CP000927">
    <property type="protein sequence ID" value="ABZ70688.1"/>
    <property type="molecule type" value="Genomic_DNA"/>
</dbReference>
<reference evidence="2" key="1">
    <citation type="submission" date="2008-01" db="EMBL/GenBank/DDBJ databases">
        <title>Complete sequence of chromosome of Caulobacter sp. K31.</title>
        <authorList>
            <consortium name="US DOE Joint Genome Institute"/>
            <person name="Copeland A."/>
            <person name="Lucas S."/>
            <person name="Lapidus A."/>
            <person name="Barry K."/>
            <person name="Glavina del Rio T."/>
            <person name="Dalin E."/>
            <person name="Tice H."/>
            <person name="Pitluck S."/>
            <person name="Bruce D."/>
            <person name="Goodwin L."/>
            <person name="Thompson L.S."/>
            <person name="Brettin T."/>
            <person name="Detter J.C."/>
            <person name="Han C."/>
            <person name="Schmutz J."/>
            <person name="Larimer F."/>
            <person name="Land M."/>
            <person name="Hauser L."/>
            <person name="Kyrpides N."/>
            <person name="Kim E."/>
            <person name="Stephens C."/>
            <person name="Richardson P."/>
        </authorList>
    </citation>
    <scope>NUCLEOTIDE SEQUENCE [LARGE SCALE GENOMIC DNA]</scope>
    <source>
        <strain evidence="2">K31</strain>
    </source>
</reference>
<sequence precursor="true">MTAYRSFIVLAAGTVLVLLPFLIFVAAGWPGDPDSCMSTATNTCYCEAFDPADVIAHASGVRQPVNTWFNLYSILTAGLVALVMFLDRKDGPTGENVMRSDNLIADLYVFAVLFLGLGSMWFHASIVGWAGNVDGLSMYIYAAFLVFYTLRRLVAADWVFWVFYPITVVVFLIIHALWQWELKSLILILILVAAYLGLEIAVCVKQGQPWQGKWLTILLWWLAVACIGLATLFWKLSQTGESMCHPTDFFQPHGMLWHPLAGAMAVLLYFYWREENRPG</sequence>
<keyword evidence="1" id="KW-0812">Transmembrane</keyword>
<proteinExistence type="predicted"/>
<dbReference type="KEGG" id="cak:Caul_1558"/>
<keyword evidence="1" id="KW-1133">Transmembrane helix</keyword>
<evidence type="ECO:0000313" key="2">
    <source>
        <dbReference type="EMBL" id="ABZ70688.1"/>
    </source>
</evidence>
<evidence type="ECO:0000256" key="1">
    <source>
        <dbReference type="SAM" id="Phobius"/>
    </source>
</evidence>
<gene>
    <name evidence="2" type="ordered locus">Caul_1558</name>
</gene>
<feature type="transmembrane region" description="Helical" evidence="1">
    <location>
        <begin position="254"/>
        <end position="272"/>
    </location>
</feature>
<dbReference type="HOGENOM" id="CLU_996350_0_0_5"/>
<dbReference type="eggNOG" id="ENOG5033NYW">
    <property type="taxonomic scope" value="Bacteria"/>
</dbReference>
<feature type="transmembrane region" description="Helical" evidence="1">
    <location>
        <begin position="158"/>
        <end position="178"/>
    </location>
</feature>